<evidence type="ECO:0000313" key="11">
    <source>
        <dbReference type="Proteomes" id="UP000609879"/>
    </source>
</evidence>
<feature type="domain" description="Deacetylase sirtuin-type" evidence="9">
    <location>
        <begin position="2"/>
        <end position="309"/>
    </location>
</feature>
<evidence type="ECO:0000256" key="7">
    <source>
        <dbReference type="ARBA" id="ARBA00047575"/>
    </source>
</evidence>
<dbReference type="InterPro" id="IPR029035">
    <property type="entry name" value="DHS-like_NAD/FAD-binding_dom"/>
</dbReference>
<dbReference type="InterPro" id="IPR026590">
    <property type="entry name" value="Ssirtuin_cat_dom"/>
</dbReference>
<keyword evidence="1" id="KW-0378">Hydrolase</keyword>
<dbReference type="SUPFAM" id="SSF52467">
    <property type="entry name" value="DHS-like NAD/FAD-binding domain"/>
    <property type="match status" value="1"/>
</dbReference>
<reference evidence="10 11" key="1">
    <citation type="submission" date="2021-01" db="EMBL/GenBank/DDBJ databases">
        <title>Whole genome shotgun sequence of Actinoplanes deccanensis NBRC 13994.</title>
        <authorList>
            <person name="Komaki H."/>
            <person name="Tamura T."/>
        </authorList>
    </citation>
    <scope>NUCLEOTIDE SEQUENCE [LARGE SCALE GENOMIC DNA]</scope>
    <source>
        <strain evidence="10 11">NBRC 13994</strain>
    </source>
</reference>
<protein>
    <recommendedName>
        <fullName evidence="6">NAD(+) hydrolase ThsA</fullName>
        <ecNumber evidence="4">3.2.2.5</ecNumber>
    </recommendedName>
</protein>
<evidence type="ECO:0000313" key="10">
    <source>
        <dbReference type="EMBL" id="GID79790.1"/>
    </source>
</evidence>
<dbReference type="Gene3D" id="3.40.50.450">
    <property type="match status" value="1"/>
</dbReference>
<comment type="catalytic activity">
    <reaction evidence="7">
        <text>NAD(+) + H2O = ADP-D-ribose + nicotinamide + H(+)</text>
        <dbReference type="Rhea" id="RHEA:16301"/>
        <dbReference type="ChEBI" id="CHEBI:15377"/>
        <dbReference type="ChEBI" id="CHEBI:15378"/>
        <dbReference type="ChEBI" id="CHEBI:17154"/>
        <dbReference type="ChEBI" id="CHEBI:57540"/>
        <dbReference type="ChEBI" id="CHEBI:57967"/>
        <dbReference type="EC" id="3.2.2.5"/>
    </reaction>
    <physiologicalReaction direction="left-to-right" evidence="7">
        <dbReference type="Rhea" id="RHEA:16302"/>
    </physiologicalReaction>
</comment>
<dbReference type="SUPFAM" id="SSF102405">
    <property type="entry name" value="MCP/YpsA-like"/>
    <property type="match status" value="1"/>
</dbReference>
<dbReference type="RefSeq" id="WP_203776360.1">
    <property type="nucleotide sequence ID" value="NZ_BAAABO010000055.1"/>
</dbReference>
<comment type="caution">
    <text evidence="10">The sequence shown here is derived from an EMBL/GenBank/DDBJ whole genome shotgun (WGS) entry which is preliminary data.</text>
</comment>
<accession>A0ABQ3YIF6</accession>
<keyword evidence="3" id="KW-0051">Antiviral defense</keyword>
<evidence type="ECO:0000256" key="2">
    <source>
        <dbReference type="ARBA" id="ARBA00023027"/>
    </source>
</evidence>
<evidence type="ECO:0000256" key="5">
    <source>
        <dbReference type="ARBA" id="ARBA00035014"/>
    </source>
</evidence>
<evidence type="ECO:0000259" key="9">
    <source>
        <dbReference type="PROSITE" id="PS50305"/>
    </source>
</evidence>
<comment type="similarity">
    <text evidence="5">Belongs to the soluble Thoeris ThsA family.</text>
</comment>
<dbReference type="Proteomes" id="UP000609879">
    <property type="component" value="Unassembled WGS sequence"/>
</dbReference>
<proteinExistence type="inferred from homology"/>
<dbReference type="InterPro" id="IPR041486">
    <property type="entry name" value="ThsA_STALD"/>
</dbReference>
<evidence type="ECO:0000256" key="8">
    <source>
        <dbReference type="PROSITE-ProRule" id="PRU00236"/>
    </source>
</evidence>
<dbReference type="PROSITE" id="PS50305">
    <property type="entry name" value="SIRTUIN"/>
    <property type="match status" value="1"/>
</dbReference>
<evidence type="ECO:0000256" key="6">
    <source>
        <dbReference type="ARBA" id="ARBA00035033"/>
    </source>
</evidence>
<evidence type="ECO:0000256" key="3">
    <source>
        <dbReference type="ARBA" id="ARBA00023118"/>
    </source>
</evidence>
<dbReference type="Gene3D" id="3.40.50.1220">
    <property type="entry name" value="TPP-binding domain"/>
    <property type="match status" value="1"/>
</dbReference>
<keyword evidence="2" id="KW-0520">NAD</keyword>
<dbReference type="Pfam" id="PF13289">
    <property type="entry name" value="SIR2_2"/>
    <property type="match status" value="1"/>
</dbReference>
<sequence>MTVVDGPEMRTFLDLYLKALVSGQACVFAGAGLSVPAGYVDWRALLKPLAEDVGLDVAKEHDLIRVSQYAINSAGGRARVNQRIIGEFSRTARRVPSHDILARLPIATYWTTNFDTLLEEALRAAGRRPAVVHAQEQLTSREDDADATVYKMHGDKSRPDQCVLSMDDFEQFAETRGQFLELLRGSMAEQTFLFLGYSLTDPNIDLVLAHLRSRFGRDRREHFWLTKRVTREDHDSDEEFHYERGRESLRIQDLKRYGIQTVLMDSYADLETILRRIQLLYRRRFVFISGAAHDYDPLGQDSLETLSRKLGERLIHEGYGLISGGGVSIGTAAVLGAASQSARTTGAARSRLRVTAFDQNIEDAAVRNAVYEQYRKSMLSEAGFAVFIAGNKLQGTETRPAGGIRNEYEIGRDLGVLPIPIGATGHMARTLWDKVRDDPIAVYGDDRATTLLDRLAPGRTDVADMLDAIFEIIYRYDGRRR</sequence>
<comment type="caution">
    <text evidence="8">Lacks conserved residue(s) required for the propagation of feature annotation.</text>
</comment>
<gene>
    <name evidence="10" type="ORF">Ade02nite_84310</name>
</gene>
<keyword evidence="11" id="KW-1185">Reference proteome</keyword>
<evidence type="ECO:0000256" key="4">
    <source>
        <dbReference type="ARBA" id="ARBA00034327"/>
    </source>
</evidence>
<evidence type="ECO:0000256" key="1">
    <source>
        <dbReference type="ARBA" id="ARBA00022801"/>
    </source>
</evidence>
<organism evidence="10 11">
    <name type="scientific">Paractinoplanes deccanensis</name>
    <dbReference type="NCBI Taxonomy" id="113561"/>
    <lineage>
        <taxon>Bacteria</taxon>
        <taxon>Bacillati</taxon>
        <taxon>Actinomycetota</taxon>
        <taxon>Actinomycetes</taxon>
        <taxon>Micromonosporales</taxon>
        <taxon>Micromonosporaceae</taxon>
        <taxon>Paractinoplanes</taxon>
    </lineage>
</organism>
<dbReference type="Pfam" id="PF18185">
    <property type="entry name" value="STALD"/>
    <property type="match status" value="1"/>
</dbReference>
<name>A0ABQ3YIF6_9ACTN</name>
<dbReference type="EMBL" id="BOMI01000178">
    <property type="protein sequence ID" value="GID79790.1"/>
    <property type="molecule type" value="Genomic_DNA"/>
</dbReference>
<dbReference type="EC" id="3.2.2.5" evidence="4"/>